<accession>A0A6J6PTJ5</accession>
<dbReference type="EMBL" id="CAFBNU010000001">
    <property type="protein sequence ID" value="CAB4957325.1"/>
    <property type="molecule type" value="Genomic_DNA"/>
</dbReference>
<evidence type="ECO:0000313" key="14">
    <source>
        <dbReference type="EMBL" id="CAB4837600.1"/>
    </source>
</evidence>
<proteinExistence type="inferred from homology"/>
<feature type="region of interest" description="Disordered" evidence="9">
    <location>
        <begin position="45"/>
        <end position="64"/>
    </location>
</feature>
<dbReference type="InterPro" id="IPR006312">
    <property type="entry name" value="TatA/E"/>
</dbReference>
<dbReference type="EMBL" id="CAEZYD010000002">
    <property type="protein sequence ID" value="CAB4701722.1"/>
    <property type="molecule type" value="Genomic_DNA"/>
</dbReference>
<dbReference type="GO" id="GO:0005886">
    <property type="term" value="C:plasma membrane"/>
    <property type="evidence" value="ECO:0007669"/>
    <property type="project" value="UniProtKB-SubCell"/>
</dbReference>
<evidence type="ECO:0000313" key="12">
    <source>
        <dbReference type="EMBL" id="CAB4701722.1"/>
    </source>
</evidence>
<evidence type="ECO:0000256" key="8">
    <source>
        <dbReference type="ARBA" id="ARBA00023136"/>
    </source>
</evidence>
<feature type="transmembrane region" description="Helical" evidence="10">
    <location>
        <begin position="6"/>
        <end position="23"/>
    </location>
</feature>
<keyword evidence="4 10" id="KW-0812">Transmembrane</keyword>
<evidence type="ECO:0000313" key="17">
    <source>
        <dbReference type="EMBL" id="CAB5021472.1"/>
    </source>
</evidence>
<dbReference type="AlphaFoldDB" id="A0A6J6PTJ5"/>
<evidence type="ECO:0000256" key="7">
    <source>
        <dbReference type="ARBA" id="ARBA00023010"/>
    </source>
</evidence>
<dbReference type="NCBIfam" id="TIGR01411">
    <property type="entry name" value="tatAE"/>
    <property type="match status" value="1"/>
</dbReference>
<reference evidence="12" key="1">
    <citation type="submission" date="2020-05" db="EMBL/GenBank/DDBJ databases">
        <authorList>
            <person name="Chiriac C."/>
            <person name="Salcher M."/>
            <person name="Ghai R."/>
            <person name="Kavagutti S V."/>
        </authorList>
    </citation>
    <scope>NUCLEOTIDE SEQUENCE</scope>
</reference>
<protein>
    <submittedName>
        <fullName evidence="12">Unannotated protein</fullName>
    </submittedName>
</protein>
<dbReference type="HAMAP" id="MF_00236">
    <property type="entry name" value="TatA_E"/>
    <property type="match status" value="1"/>
</dbReference>
<comment type="subcellular location">
    <subcellularLocation>
        <location evidence="1">Cell membrane</location>
        <topology evidence="1">Single-pass membrane protein</topology>
    </subcellularLocation>
</comment>
<dbReference type="PANTHER" id="PTHR42982">
    <property type="entry name" value="SEC-INDEPENDENT PROTEIN TRANSLOCASE PROTEIN TATA"/>
    <property type="match status" value="1"/>
</dbReference>
<evidence type="ECO:0000256" key="5">
    <source>
        <dbReference type="ARBA" id="ARBA00022927"/>
    </source>
</evidence>
<dbReference type="PANTHER" id="PTHR42982:SF8">
    <property type="entry name" value="SEC-INDEPENDENT PROTEIN TRANSLOCASE PROTEIN TATA"/>
    <property type="match status" value="1"/>
</dbReference>
<keyword evidence="6 10" id="KW-1133">Transmembrane helix</keyword>
<dbReference type="Pfam" id="PF02416">
    <property type="entry name" value="TatA_B_E"/>
    <property type="match status" value="1"/>
</dbReference>
<evidence type="ECO:0000256" key="3">
    <source>
        <dbReference type="ARBA" id="ARBA00022475"/>
    </source>
</evidence>
<dbReference type="EMBL" id="CAFBPT010000002">
    <property type="protein sequence ID" value="CAB5021472.1"/>
    <property type="molecule type" value="Genomic_DNA"/>
</dbReference>
<evidence type="ECO:0000313" key="13">
    <source>
        <dbReference type="EMBL" id="CAB4811324.1"/>
    </source>
</evidence>
<dbReference type="Gene3D" id="1.20.5.3310">
    <property type="match status" value="1"/>
</dbReference>
<dbReference type="GO" id="GO:0043953">
    <property type="term" value="P:protein transport by the Tat complex"/>
    <property type="evidence" value="ECO:0007669"/>
    <property type="project" value="InterPro"/>
</dbReference>
<evidence type="ECO:0000256" key="1">
    <source>
        <dbReference type="ARBA" id="ARBA00004162"/>
    </source>
</evidence>
<dbReference type="EMBL" id="CAFAAZ010000001">
    <property type="protein sequence ID" value="CAB4811324.1"/>
    <property type="molecule type" value="Genomic_DNA"/>
</dbReference>
<keyword evidence="2" id="KW-0813">Transport</keyword>
<dbReference type="EMBL" id="CAFBMA010000001">
    <property type="protein sequence ID" value="CAB4889313.1"/>
    <property type="molecule type" value="Genomic_DNA"/>
</dbReference>
<evidence type="ECO:0000256" key="6">
    <source>
        <dbReference type="ARBA" id="ARBA00022989"/>
    </source>
</evidence>
<dbReference type="InterPro" id="IPR003369">
    <property type="entry name" value="TatA/B/E"/>
</dbReference>
<keyword evidence="5" id="KW-0653">Protein transport</keyword>
<evidence type="ECO:0000313" key="16">
    <source>
        <dbReference type="EMBL" id="CAB4957325.1"/>
    </source>
</evidence>
<evidence type="ECO:0000256" key="9">
    <source>
        <dbReference type="SAM" id="MobiDB-lite"/>
    </source>
</evidence>
<keyword evidence="3" id="KW-1003">Cell membrane</keyword>
<organism evidence="12">
    <name type="scientific">freshwater metagenome</name>
    <dbReference type="NCBI Taxonomy" id="449393"/>
    <lineage>
        <taxon>unclassified sequences</taxon>
        <taxon>metagenomes</taxon>
        <taxon>ecological metagenomes</taxon>
    </lineage>
</organism>
<evidence type="ECO:0000256" key="10">
    <source>
        <dbReference type="SAM" id="Phobius"/>
    </source>
</evidence>
<evidence type="ECO:0000256" key="4">
    <source>
        <dbReference type="ARBA" id="ARBA00022692"/>
    </source>
</evidence>
<keyword evidence="8 10" id="KW-0472">Membrane</keyword>
<evidence type="ECO:0000313" key="15">
    <source>
        <dbReference type="EMBL" id="CAB4889313.1"/>
    </source>
</evidence>
<evidence type="ECO:0000313" key="11">
    <source>
        <dbReference type="EMBL" id="CAB4677644.1"/>
    </source>
</evidence>
<keyword evidence="7" id="KW-0811">Translocation</keyword>
<sequence length="64" mass="7014">MLRGLEGWHFVIVAVVFVLLFGAKKLPDSAKSIAKSLKIFKSEMKDGNDKSDKDDKGDATKSDS</sequence>
<evidence type="ECO:0000256" key="2">
    <source>
        <dbReference type="ARBA" id="ARBA00022448"/>
    </source>
</evidence>
<dbReference type="EMBL" id="CAEZXD010000021">
    <property type="protein sequence ID" value="CAB4677644.1"/>
    <property type="molecule type" value="Genomic_DNA"/>
</dbReference>
<dbReference type="NCBIfam" id="NF001854">
    <property type="entry name" value="PRK00575.1"/>
    <property type="match status" value="1"/>
</dbReference>
<name>A0A6J6PTJ5_9ZZZZ</name>
<dbReference type="EMBL" id="CAFAHD010000060">
    <property type="protein sequence ID" value="CAB4837600.1"/>
    <property type="molecule type" value="Genomic_DNA"/>
</dbReference>
<gene>
    <name evidence="11" type="ORF">UFOPK2343_00846</name>
    <name evidence="12" type="ORF">UFOPK2652_00227</name>
    <name evidence="13" type="ORF">UFOPK3128_00030</name>
    <name evidence="14" type="ORF">UFOPK3227_00622</name>
    <name evidence="15" type="ORF">UFOPK3511_00242</name>
    <name evidence="16" type="ORF">UFOPK3880_00030</name>
    <name evidence="17" type="ORF">UFOPK4146_00283</name>
</gene>